<evidence type="ECO:0000313" key="2">
    <source>
        <dbReference type="EMBL" id="ACO69616.1"/>
    </source>
</evidence>
<dbReference type="AlphaFoldDB" id="C1FHW1"/>
<dbReference type="Gene3D" id="1.10.101.10">
    <property type="entry name" value="PGBD-like superfamily/PGBD"/>
    <property type="match status" value="1"/>
</dbReference>
<dbReference type="KEGG" id="mis:MICPUN_61665"/>
<accession>C1FHW1</accession>
<dbReference type="EMBL" id="CP001576">
    <property type="protein sequence ID" value="ACO69616.1"/>
    <property type="molecule type" value="Genomic_DNA"/>
</dbReference>
<dbReference type="InParanoid" id="C1FHW1"/>
<organism evidence="2 3">
    <name type="scientific">Micromonas commoda (strain RCC299 / NOUM17 / CCMP2709)</name>
    <name type="common">Picoplanktonic green alga</name>
    <dbReference type="NCBI Taxonomy" id="296587"/>
    <lineage>
        <taxon>Eukaryota</taxon>
        <taxon>Viridiplantae</taxon>
        <taxon>Chlorophyta</taxon>
        <taxon>Mamiellophyceae</taxon>
        <taxon>Mamiellales</taxon>
        <taxon>Mamiellaceae</taxon>
        <taxon>Micromonas</taxon>
    </lineage>
</organism>
<keyword evidence="3" id="KW-1185">Reference proteome</keyword>
<dbReference type="InterPro" id="IPR036365">
    <property type="entry name" value="PGBD-like_sf"/>
</dbReference>
<sequence length="294" mass="32465">MVGETLVTLGFASAAGLRTRGPRSARTTFHGPLKKNTRCTAVCLFGINFSFLRFGKKDEVSPTWFLDTKAPSARTAPPGFEKEVKKLRNAGVETHDFGVSYLQQEMRGDEVKELQRFLQEESFFMHRGGPTGHFDRETRDAVKAWQRKHGVVQSGGWGYQSRAQYLTLKEPPEPLFGFDAGTSGVISNTKPWIQASTKKCTKAAVVTAPVNLPRPSTMSVACKGWAAFSAVALSACYARVLAWVEDDEAAAAAANDADTKWEREKVDAATSIDLAFEEAMRRIDASYKRCIDRL</sequence>
<evidence type="ECO:0000259" key="1">
    <source>
        <dbReference type="Pfam" id="PF01471"/>
    </source>
</evidence>
<evidence type="ECO:0000313" key="3">
    <source>
        <dbReference type="Proteomes" id="UP000002009"/>
    </source>
</evidence>
<dbReference type="SUPFAM" id="SSF47090">
    <property type="entry name" value="PGBD-like"/>
    <property type="match status" value="1"/>
</dbReference>
<dbReference type="Pfam" id="PF01471">
    <property type="entry name" value="PG_binding_1"/>
    <property type="match status" value="1"/>
</dbReference>
<reference evidence="2 3" key="1">
    <citation type="journal article" date="2009" name="Science">
        <title>Green evolution and dynamic adaptations revealed by genomes of the marine picoeukaryotes Micromonas.</title>
        <authorList>
            <person name="Worden A.Z."/>
            <person name="Lee J.H."/>
            <person name="Mock T."/>
            <person name="Rouze P."/>
            <person name="Simmons M.P."/>
            <person name="Aerts A.L."/>
            <person name="Allen A.E."/>
            <person name="Cuvelier M.L."/>
            <person name="Derelle E."/>
            <person name="Everett M.V."/>
            <person name="Foulon E."/>
            <person name="Grimwood J."/>
            <person name="Gundlach H."/>
            <person name="Henrissat B."/>
            <person name="Napoli C."/>
            <person name="McDonald S.M."/>
            <person name="Parker M.S."/>
            <person name="Rombauts S."/>
            <person name="Salamov A."/>
            <person name="Von Dassow P."/>
            <person name="Badger J.H."/>
            <person name="Coutinho P.M."/>
            <person name="Demir E."/>
            <person name="Dubchak I."/>
            <person name="Gentemann C."/>
            <person name="Eikrem W."/>
            <person name="Gready J.E."/>
            <person name="John U."/>
            <person name="Lanier W."/>
            <person name="Lindquist E.A."/>
            <person name="Lucas S."/>
            <person name="Mayer K.F."/>
            <person name="Moreau H."/>
            <person name="Not F."/>
            <person name="Otillar R."/>
            <person name="Panaud O."/>
            <person name="Pangilinan J."/>
            <person name="Paulsen I."/>
            <person name="Piegu B."/>
            <person name="Poliakov A."/>
            <person name="Robbens S."/>
            <person name="Schmutz J."/>
            <person name="Toulza E."/>
            <person name="Wyss T."/>
            <person name="Zelensky A."/>
            <person name="Zhou K."/>
            <person name="Armbrust E.V."/>
            <person name="Bhattacharya D."/>
            <person name="Goodenough U.W."/>
            <person name="Van de Peer Y."/>
            <person name="Grigoriev I.V."/>
        </authorList>
    </citation>
    <scope>NUCLEOTIDE SEQUENCE [LARGE SCALE GENOMIC DNA]</scope>
    <source>
        <strain evidence="3">RCC299 / NOUM17</strain>
    </source>
</reference>
<protein>
    <recommendedName>
        <fullName evidence="1">Peptidoglycan binding-like domain-containing protein</fullName>
    </recommendedName>
</protein>
<dbReference type="Proteomes" id="UP000002009">
    <property type="component" value="Chromosome 10"/>
</dbReference>
<dbReference type="GeneID" id="8246908"/>
<feature type="domain" description="Peptidoglycan binding-like" evidence="1">
    <location>
        <begin position="107"/>
        <end position="159"/>
    </location>
</feature>
<dbReference type="InterPro" id="IPR036366">
    <property type="entry name" value="PGBDSf"/>
</dbReference>
<dbReference type="InterPro" id="IPR002477">
    <property type="entry name" value="Peptidoglycan-bd-like"/>
</dbReference>
<dbReference type="RefSeq" id="XP_002508358.1">
    <property type="nucleotide sequence ID" value="XM_002508312.1"/>
</dbReference>
<name>C1FHW1_MICCC</name>
<gene>
    <name evidence="2" type="ORF">MICPUN_61665</name>
</gene>
<proteinExistence type="predicted"/>